<dbReference type="AlphaFoldDB" id="A0A1E7EKW2"/>
<gene>
    <name evidence="1" type="ORF">FRACYDRAFT_254546</name>
</gene>
<accession>A0A1E7EKW2</accession>
<organism evidence="1 2">
    <name type="scientific">Fragilariopsis cylindrus CCMP1102</name>
    <dbReference type="NCBI Taxonomy" id="635003"/>
    <lineage>
        <taxon>Eukaryota</taxon>
        <taxon>Sar</taxon>
        <taxon>Stramenopiles</taxon>
        <taxon>Ochrophyta</taxon>
        <taxon>Bacillariophyta</taxon>
        <taxon>Bacillariophyceae</taxon>
        <taxon>Bacillariophycidae</taxon>
        <taxon>Bacillariales</taxon>
        <taxon>Bacillariaceae</taxon>
        <taxon>Fragilariopsis</taxon>
    </lineage>
</organism>
<dbReference type="Proteomes" id="UP000095751">
    <property type="component" value="Unassembled WGS sequence"/>
</dbReference>
<evidence type="ECO:0000313" key="1">
    <source>
        <dbReference type="EMBL" id="OEU06526.1"/>
    </source>
</evidence>
<name>A0A1E7EKW2_9STRA</name>
<proteinExistence type="predicted"/>
<dbReference type="InParanoid" id="A0A1E7EKW2"/>
<dbReference type="OrthoDB" id="199847at2759"/>
<protein>
    <submittedName>
        <fullName evidence="1">Uncharacterized protein</fullName>
    </submittedName>
</protein>
<dbReference type="EMBL" id="KV784408">
    <property type="protein sequence ID" value="OEU06526.1"/>
    <property type="molecule type" value="Genomic_DNA"/>
</dbReference>
<reference evidence="1 2" key="1">
    <citation type="submission" date="2016-09" db="EMBL/GenBank/DDBJ databases">
        <title>Extensive genetic diversity and differential bi-allelic expression allows diatom success in the polar Southern Ocean.</title>
        <authorList>
            <consortium name="DOE Joint Genome Institute"/>
            <person name="Mock T."/>
            <person name="Otillar R.P."/>
            <person name="Strauss J."/>
            <person name="Dupont C."/>
            <person name="Frickenhaus S."/>
            <person name="Maumus F."/>
            <person name="Mcmullan M."/>
            <person name="Sanges R."/>
            <person name="Schmutz J."/>
            <person name="Toseland A."/>
            <person name="Valas R."/>
            <person name="Veluchamy A."/>
            <person name="Ward B.J."/>
            <person name="Allen A."/>
            <person name="Barry K."/>
            <person name="Falciatore A."/>
            <person name="Ferrante M."/>
            <person name="Fortunato A.E."/>
            <person name="Gloeckner G."/>
            <person name="Gruber A."/>
            <person name="Hipkin R."/>
            <person name="Janech M."/>
            <person name="Kroth P."/>
            <person name="Leese F."/>
            <person name="Lindquist E."/>
            <person name="Lyon B.R."/>
            <person name="Martin J."/>
            <person name="Mayer C."/>
            <person name="Parker M."/>
            <person name="Quesneville H."/>
            <person name="Raymond J."/>
            <person name="Uhlig C."/>
            <person name="Valentin K.U."/>
            <person name="Worden A.Z."/>
            <person name="Armbrust E.V."/>
            <person name="Bowler C."/>
            <person name="Green B."/>
            <person name="Moulton V."/>
            <person name="Van Oosterhout C."/>
            <person name="Grigoriev I."/>
        </authorList>
    </citation>
    <scope>NUCLEOTIDE SEQUENCE [LARGE SCALE GENOMIC DNA]</scope>
    <source>
        <strain evidence="1 2">CCMP1102</strain>
    </source>
</reference>
<evidence type="ECO:0000313" key="2">
    <source>
        <dbReference type="Proteomes" id="UP000095751"/>
    </source>
</evidence>
<dbReference type="KEGG" id="fcy:FRACYDRAFT_254546"/>
<sequence>MSFSIITLWCSSTQTFASKKWTININQSCHQHRLSRLIIGKPTSIHRHRCISHSYPLFQSTKNPTHDNVTSTTNTNIIKHRHQPPLPIRISLVSSTTALATPSFPALGFLYLVLCITIPNEHMRQAMVGQWGTVLSFTTWTILPTLHHGSVASIMVPFALGNAVVAGSLYGIVDLACGEPNNNNSNKTLQTPYICGLGIGASVGYIAPKNLYGPIMEHLYGLDGMTQSMQTIMSDNLTTVAGILLHPMLYYPTHGIKDMFTYYGRQNVGLPIPDGSYIEPKKCIEGQRIADIPPSYTARSDNVVFDDRIIAFVYNWWDAKTKDKYPEHILTYQGQSWCRKHWH</sequence>
<keyword evidence="2" id="KW-1185">Reference proteome</keyword>